<dbReference type="SUPFAM" id="SSF55729">
    <property type="entry name" value="Acyl-CoA N-acyltransferases (Nat)"/>
    <property type="match status" value="1"/>
</dbReference>
<dbReference type="InterPro" id="IPR000182">
    <property type="entry name" value="GNAT_dom"/>
</dbReference>
<dbReference type="Proteomes" id="UP000258127">
    <property type="component" value="Chromosome"/>
</dbReference>
<proteinExistence type="predicted"/>
<evidence type="ECO:0000313" key="2">
    <source>
        <dbReference type="EMBL" id="AXO88139.1"/>
    </source>
</evidence>
<dbReference type="AlphaFoldDB" id="A0AAI8PAZ5"/>
<evidence type="ECO:0000313" key="3">
    <source>
        <dbReference type="Proteomes" id="UP000258127"/>
    </source>
</evidence>
<sequence length="216" mass="24566">MFAMSAAPARLCLLDDGYRREVRRLLYDAYPSEPTFAWLFDAQRGGYQRRLRAMIRAWVRQHFYMQLPALGLLVDDRLIAVALIAPPQRRLGVADSWMWRLRMLIGAGRRSTRRYLAYQAALAACLPTQQVHVLSLLGVHPQVQGQHYAEQLLQAVHDWCAKDLETQGVVLSTGNPHYYGFCERMGYQEVGELALGSVNERVFFNPNPSSVKTIAS</sequence>
<dbReference type="Gene3D" id="3.40.630.30">
    <property type="match status" value="1"/>
</dbReference>
<dbReference type="GO" id="GO:0016747">
    <property type="term" value="F:acyltransferase activity, transferring groups other than amino-acyl groups"/>
    <property type="evidence" value="ECO:0007669"/>
    <property type="project" value="InterPro"/>
</dbReference>
<dbReference type="EMBL" id="CP031641">
    <property type="protein sequence ID" value="AXO88139.1"/>
    <property type="molecule type" value="Genomic_DNA"/>
</dbReference>
<keyword evidence="3" id="KW-1185">Reference proteome</keyword>
<dbReference type="InterPro" id="IPR016181">
    <property type="entry name" value="Acyl_CoA_acyltransferase"/>
</dbReference>
<name>A0AAI8PAZ5_9PSED</name>
<organism evidence="2 3">
    <name type="scientific">Pseudomonas parafulva</name>
    <dbReference type="NCBI Taxonomy" id="157782"/>
    <lineage>
        <taxon>Bacteria</taxon>
        <taxon>Pseudomonadati</taxon>
        <taxon>Pseudomonadota</taxon>
        <taxon>Gammaproteobacteria</taxon>
        <taxon>Pseudomonadales</taxon>
        <taxon>Pseudomonadaceae</taxon>
        <taxon>Pseudomonas</taxon>
    </lineage>
</organism>
<protein>
    <submittedName>
        <fullName evidence="2">N-acetyltransferase</fullName>
    </submittedName>
</protein>
<evidence type="ECO:0000259" key="1">
    <source>
        <dbReference type="Pfam" id="PF13673"/>
    </source>
</evidence>
<gene>
    <name evidence="2" type="ORF">DZC75_09070</name>
</gene>
<feature type="domain" description="N-acetyltransferase" evidence="1">
    <location>
        <begin position="121"/>
        <end position="192"/>
    </location>
</feature>
<accession>A0AAI8PAZ5</accession>
<dbReference type="Pfam" id="PF13673">
    <property type="entry name" value="Acetyltransf_10"/>
    <property type="match status" value="1"/>
</dbReference>
<reference evidence="2 3" key="1">
    <citation type="submission" date="2018-08" db="EMBL/GenBank/DDBJ databases">
        <authorList>
            <person name="Lee Y."/>
            <person name="Kakembo D."/>
        </authorList>
    </citation>
    <scope>NUCLEOTIDE SEQUENCE [LARGE SCALE GENOMIC DNA]</scope>
    <source>
        <strain evidence="2 3">JBCS1880</strain>
    </source>
</reference>